<dbReference type="Proteomes" id="UP000030758">
    <property type="component" value="Unassembled WGS sequence"/>
</dbReference>
<accession>A0A085LU14</accession>
<organism evidence="1 3">
    <name type="scientific">Trichuris suis</name>
    <name type="common">pig whipworm</name>
    <dbReference type="NCBI Taxonomy" id="68888"/>
    <lineage>
        <taxon>Eukaryota</taxon>
        <taxon>Metazoa</taxon>
        <taxon>Ecdysozoa</taxon>
        <taxon>Nematoda</taxon>
        <taxon>Enoplea</taxon>
        <taxon>Dorylaimia</taxon>
        <taxon>Trichinellida</taxon>
        <taxon>Trichuridae</taxon>
        <taxon>Trichuris</taxon>
    </lineage>
</organism>
<dbReference type="AlphaFoldDB" id="A0A085LU14"/>
<name>A0A085LU14_9BILA</name>
<evidence type="ECO:0000313" key="2">
    <source>
        <dbReference type="EMBL" id="KFD62128.1"/>
    </source>
</evidence>
<protein>
    <submittedName>
        <fullName evidence="1">Uncharacterized protein</fullName>
    </submittedName>
</protein>
<keyword evidence="3" id="KW-1185">Reference proteome</keyword>
<dbReference type="Proteomes" id="UP000030764">
    <property type="component" value="Unassembled WGS sequence"/>
</dbReference>
<proteinExistence type="predicted"/>
<gene>
    <name evidence="1" type="ORF">M513_10678</name>
    <name evidence="2" type="ORF">M514_10678</name>
</gene>
<reference evidence="1 3" key="1">
    <citation type="journal article" date="2014" name="Nat. Genet.">
        <title>Genome and transcriptome of the porcine whipworm Trichuris suis.</title>
        <authorList>
            <person name="Jex A.R."/>
            <person name="Nejsum P."/>
            <person name="Schwarz E.M."/>
            <person name="Hu L."/>
            <person name="Young N.D."/>
            <person name="Hall R.S."/>
            <person name="Korhonen P.K."/>
            <person name="Liao S."/>
            <person name="Thamsborg S."/>
            <person name="Xia J."/>
            <person name="Xu P."/>
            <person name="Wang S."/>
            <person name="Scheerlinck J.P."/>
            <person name="Hofmann A."/>
            <person name="Sternberg P.W."/>
            <person name="Wang J."/>
            <person name="Gasser R.B."/>
        </authorList>
    </citation>
    <scope>NUCLEOTIDE SEQUENCE [LARGE SCALE GENOMIC DNA]</scope>
    <source>
        <strain evidence="2">DCEP-RM93F</strain>
        <strain evidence="1">DCEP-RM93M</strain>
    </source>
</reference>
<sequence length="78" mass="8458">MPGQAAAWNASECTFIAPLRVDVVHNDAFEAILTEIQQLHPPEPNTSHTSTMNGNETPGLDVCTMTHICCPIPEIELS</sequence>
<evidence type="ECO:0000313" key="3">
    <source>
        <dbReference type="Proteomes" id="UP000030764"/>
    </source>
</evidence>
<dbReference type="EMBL" id="KL363293">
    <property type="protein sequence ID" value="KFD48460.1"/>
    <property type="molecule type" value="Genomic_DNA"/>
</dbReference>
<dbReference type="EMBL" id="KL367602">
    <property type="protein sequence ID" value="KFD62128.1"/>
    <property type="molecule type" value="Genomic_DNA"/>
</dbReference>
<evidence type="ECO:0000313" key="1">
    <source>
        <dbReference type="EMBL" id="KFD48460.1"/>
    </source>
</evidence>